<evidence type="ECO:0000313" key="3">
    <source>
        <dbReference type="Proteomes" id="UP000241209"/>
    </source>
</evidence>
<dbReference type="EMBL" id="PZFK01000055">
    <property type="protein sequence ID" value="PTI27523.1"/>
    <property type="molecule type" value="Genomic_DNA"/>
</dbReference>
<dbReference type="RefSeq" id="WP_206749425.1">
    <property type="nucleotide sequence ID" value="NZ_PZFK01000055.1"/>
</dbReference>
<name>A0A2T4PQ75_9STAP</name>
<gene>
    <name evidence="2" type="ORF">BU072_13050</name>
</gene>
<dbReference type="Proteomes" id="UP000241209">
    <property type="component" value="Unassembled WGS sequence"/>
</dbReference>
<feature type="transmembrane region" description="Helical" evidence="1">
    <location>
        <begin position="6"/>
        <end position="22"/>
    </location>
</feature>
<feature type="non-terminal residue" evidence="2">
    <location>
        <position position="125"/>
    </location>
</feature>
<feature type="transmembrane region" description="Helical" evidence="1">
    <location>
        <begin position="96"/>
        <end position="116"/>
    </location>
</feature>
<feature type="transmembrane region" description="Helical" evidence="1">
    <location>
        <begin position="29"/>
        <end position="47"/>
    </location>
</feature>
<sequence length="125" mass="14816">MILINIVIVVWLIIIYFSRFNLTNQILQCIYIYWSLYLLIKIMTSPLEKSTDYTAYISAFNKIQEFNIFEVLSLNIFEPLFRIFAWILLNLFTNNTYIIIVLIINLIFALAIYNLFEDKILATLG</sequence>
<dbReference type="AlphaFoldDB" id="A0A2T4PQ75"/>
<organism evidence="2 3">
    <name type="scientific">Mammaliicoccus vitulinus</name>
    <dbReference type="NCBI Taxonomy" id="71237"/>
    <lineage>
        <taxon>Bacteria</taxon>
        <taxon>Bacillati</taxon>
        <taxon>Bacillota</taxon>
        <taxon>Bacilli</taxon>
        <taxon>Bacillales</taxon>
        <taxon>Staphylococcaceae</taxon>
        <taxon>Mammaliicoccus</taxon>
    </lineage>
</organism>
<protein>
    <submittedName>
        <fullName evidence="2">Uncharacterized protein</fullName>
    </submittedName>
</protein>
<feature type="transmembrane region" description="Helical" evidence="1">
    <location>
        <begin position="67"/>
        <end position="89"/>
    </location>
</feature>
<accession>A0A2T4PQ75</accession>
<keyword evidence="1" id="KW-0472">Membrane</keyword>
<comment type="caution">
    <text evidence="2">The sequence shown here is derived from an EMBL/GenBank/DDBJ whole genome shotgun (WGS) entry which is preliminary data.</text>
</comment>
<evidence type="ECO:0000313" key="2">
    <source>
        <dbReference type="EMBL" id="PTI27523.1"/>
    </source>
</evidence>
<keyword evidence="1" id="KW-1133">Transmembrane helix</keyword>
<keyword evidence="1" id="KW-0812">Transmembrane</keyword>
<proteinExistence type="predicted"/>
<evidence type="ECO:0000256" key="1">
    <source>
        <dbReference type="SAM" id="Phobius"/>
    </source>
</evidence>
<reference evidence="2 3" key="1">
    <citation type="journal article" date="2016" name="Front. Microbiol.">
        <title>Comprehensive Phylogenetic Analysis of Bovine Non-aureus Staphylococci Species Based on Whole-Genome Sequencing.</title>
        <authorList>
            <person name="Naushad S."/>
            <person name="Barkema H.W."/>
            <person name="Luby C."/>
            <person name="Condas L.A."/>
            <person name="Nobrega D.B."/>
            <person name="Carson D.A."/>
            <person name="De Buck J."/>
        </authorList>
    </citation>
    <scope>NUCLEOTIDE SEQUENCE [LARGE SCALE GENOMIC DNA]</scope>
    <source>
        <strain evidence="2 3">SNUC 2204</strain>
    </source>
</reference>